<dbReference type="Proteomes" id="UP000199206">
    <property type="component" value="Unassembled WGS sequence"/>
</dbReference>
<dbReference type="RefSeq" id="WP_093664179.1">
    <property type="nucleotide sequence ID" value="NZ_FOCF01000001.1"/>
</dbReference>
<protein>
    <submittedName>
        <fullName evidence="1">Uncharacterized protein</fullName>
    </submittedName>
</protein>
<sequence length="135" mass="13818">MADPVDQASFAQLVTRFGALLDSWEAVLRQVLVQDLSGAGPWALSEADHGGKSLLVSNGAATASITLNLPAGAAVGTLILADQIGTAPVRLVPANGEVLHHRLGHNGTAGQWASLHAKCIRPGEWLLAGDTAVVG</sequence>
<evidence type="ECO:0000313" key="2">
    <source>
        <dbReference type="Proteomes" id="UP000199206"/>
    </source>
</evidence>
<proteinExistence type="predicted"/>
<name>A0A1H7ZZH8_9SPHN</name>
<reference evidence="2" key="1">
    <citation type="submission" date="2016-10" db="EMBL/GenBank/DDBJ databases">
        <authorList>
            <person name="Varghese N."/>
            <person name="Submissions S."/>
        </authorList>
    </citation>
    <scope>NUCLEOTIDE SEQUENCE [LARGE SCALE GENOMIC DNA]</scope>
    <source>
        <strain evidence="2">S6-262</strain>
    </source>
</reference>
<organism evidence="1 2">
    <name type="scientific">Sphingomonas gellani</name>
    <dbReference type="NCBI Taxonomy" id="1166340"/>
    <lineage>
        <taxon>Bacteria</taxon>
        <taxon>Pseudomonadati</taxon>
        <taxon>Pseudomonadota</taxon>
        <taxon>Alphaproteobacteria</taxon>
        <taxon>Sphingomonadales</taxon>
        <taxon>Sphingomonadaceae</taxon>
        <taxon>Sphingomonas</taxon>
    </lineage>
</organism>
<keyword evidence="2" id="KW-1185">Reference proteome</keyword>
<dbReference type="STRING" id="1166340.SAMN05192583_0898"/>
<dbReference type="AlphaFoldDB" id="A0A1H7ZZH8"/>
<accession>A0A1H7ZZH8</accession>
<evidence type="ECO:0000313" key="1">
    <source>
        <dbReference type="EMBL" id="SEM63114.1"/>
    </source>
</evidence>
<dbReference type="OrthoDB" id="8708771at2"/>
<dbReference type="EMBL" id="FOCF01000001">
    <property type="protein sequence ID" value="SEM63114.1"/>
    <property type="molecule type" value="Genomic_DNA"/>
</dbReference>
<gene>
    <name evidence="1" type="ORF">SAMN05192583_0898</name>
</gene>